<sequence>MNSQARLDAFLVAFNDKEDYVQGHNIGRDMLLNGENRKLAKLFASLSGLAEQFSKGKKQGFLKFKKMALKQLEEMPEHPFDEKDLLRQIHDLNNLCVSSKNQTVPLKLRVK</sequence>
<dbReference type="AlphaFoldDB" id="A0A3A9KI71"/>
<evidence type="ECO:0000313" key="1">
    <source>
        <dbReference type="EMBL" id="RKL69273.1"/>
    </source>
</evidence>
<evidence type="ECO:0008006" key="3">
    <source>
        <dbReference type="Google" id="ProtNLM"/>
    </source>
</evidence>
<dbReference type="RefSeq" id="WP_110936088.1">
    <property type="nucleotide sequence ID" value="NZ_KZ614146.1"/>
</dbReference>
<proteinExistence type="predicted"/>
<dbReference type="EMBL" id="PDOE01000001">
    <property type="protein sequence ID" value="RKL69273.1"/>
    <property type="molecule type" value="Genomic_DNA"/>
</dbReference>
<keyword evidence="2" id="KW-1185">Reference proteome</keyword>
<name>A0A3A9KI71_9BACI</name>
<protein>
    <recommendedName>
        <fullName evidence="3">DUF309 domain-containing protein</fullName>
    </recommendedName>
</protein>
<dbReference type="Proteomes" id="UP000281498">
    <property type="component" value="Unassembled WGS sequence"/>
</dbReference>
<gene>
    <name evidence="1" type="ORF">CR203_04395</name>
</gene>
<reference evidence="1 2" key="1">
    <citation type="submission" date="2017-10" db="EMBL/GenBank/DDBJ databases">
        <title>Bacillus sp. nov., a halophilic bacterium isolated from a Keqin Lake.</title>
        <authorList>
            <person name="Wang H."/>
        </authorList>
    </citation>
    <scope>NUCLEOTIDE SEQUENCE [LARGE SCALE GENOMIC DNA]</scope>
    <source>
        <strain evidence="1 2">KCTC 13187</strain>
    </source>
</reference>
<comment type="caution">
    <text evidence="1">The sequence shown here is derived from an EMBL/GenBank/DDBJ whole genome shotgun (WGS) entry which is preliminary data.</text>
</comment>
<evidence type="ECO:0000313" key="2">
    <source>
        <dbReference type="Proteomes" id="UP000281498"/>
    </source>
</evidence>
<dbReference type="OrthoDB" id="2692109at2"/>
<accession>A0A3A9KI71</accession>
<organism evidence="1 2">
    <name type="scientific">Salipaludibacillus neizhouensis</name>
    <dbReference type="NCBI Taxonomy" id="885475"/>
    <lineage>
        <taxon>Bacteria</taxon>
        <taxon>Bacillati</taxon>
        <taxon>Bacillota</taxon>
        <taxon>Bacilli</taxon>
        <taxon>Bacillales</taxon>
        <taxon>Bacillaceae</taxon>
    </lineage>
</organism>